<gene>
    <name evidence="3" type="ORF">H2200_009589</name>
</gene>
<keyword evidence="1" id="KW-0175">Coiled coil</keyword>
<feature type="region of interest" description="Disordered" evidence="2">
    <location>
        <begin position="1"/>
        <end position="74"/>
    </location>
</feature>
<dbReference type="AlphaFoldDB" id="A0AA38X2Y5"/>
<feature type="coiled-coil region" evidence="1">
    <location>
        <begin position="164"/>
        <end position="219"/>
    </location>
</feature>
<name>A0AA38X2Y5_9EURO</name>
<organism evidence="3 4">
    <name type="scientific">Cladophialophora chaetospira</name>
    <dbReference type="NCBI Taxonomy" id="386627"/>
    <lineage>
        <taxon>Eukaryota</taxon>
        <taxon>Fungi</taxon>
        <taxon>Dikarya</taxon>
        <taxon>Ascomycota</taxon>
        <taxon>Pezizomycotina</taxon>
        <taxon>Eurotiomycetes</taxon>
        <taxon>Chaetothyriomycetidae</taxon>
        <taxon>Chaetothyriales</taxon>
        <taxon>Herpotrichiellaceae</taxon>
        <taxon>Cladophialophora</taxon>
    </lineage>
</organism>
<evidence type="ECO:0000256" key="1">
    <source>
        <dbReference type="SAM" id="Coils"/>
    </source>
</evidence>
<sequence>MSPLTPKTPVKQAMNPSGKGRITTPRTPSSNADREPNEVLASSNNQATLISGPPPAGGSGKQPDKRVGHSWWDEEHATRQEILRLAGADNLARGPMGTSRSSYRGKAAEETLLTILDLLSSEEELDQSLPVQALQAAREILRPQTPGQVFDAKDKTIVLLLLAMREQDTELREYEVEIEAKEKESREQTAEIGELSAEAERLEELLQQATRRLRASGAQ</sequence>
<accession>A0AA38X2Y5</accession>
<proteinExistence type="predicted"/>
<feature type="compositionally biased region" description="Basic and acidic residues" evidence="2">
    <location>
        <begin position="62"/>
        <end position="74"/>
    </location>
</feature>
<feature type="compositionally biased region" description="Polar residues" evidence="2">
    <location>
        <begin position="40"/>
        <end position="49"/>
    </location>
</feature>
<evidence type="ECO:0000313" key="4">
    <source>
        <dbReference type="Proteomes" id="UP001172673"/>
    </source>
</evidence>
<keyword evidence="4" id="KW-1185">Reference proteome</keyword>
<protein>
    <submittedName>
        <fullName evidence="3">Uncharacterized protein</fullName>
    </submittedName>
</protein>
<comment type="caution">
    <text evidence="3">The sequence shown here is derived from an EMBL/GenBank/DDBJ whole genome shotgun (WGS) entry which is preliminary data.</text>
</comment>
<dbReference type="Proteomes" id="UP001172673">
    <property type="component" value="Unassembled WGS sequence"/>
</dbReference>
<evidence type="ECO:0000313" key="3">
    <source>
        <dbReference type="EMBL" id="KAJ9605740.1"/>
    </source>
</evidence>
<reference evidence="3" key="1">
    <citation type="submission" date="2022-10" db="EMBL/GenBank/DDBJ databases">
        <title>Culturing micro-colonial fungi from biological soil crusts in the Mojave desert and describing Neophaeococcomyces mojavensis, and introducing the new genera and species Taxawa tesnikishii.</title>
        <authorList>
            <person name="Kurbessoian T."/>
            <person name="Stajich J.E."/>
        </authorList>
    </citation>
    <scope>NUCLEOTIDE SEQUENCE</scope>
    <source>
        <strain evidence="3">TK_41</strain>
    </source>
</reference>
<dbReference type="EMBL" id="JAPDRK010000015">
    <property type="protein sequence ID" value="KAJ9605740.1"/>
    <property type="molecule type" value="Genomic_DNA"/>
</dbReference>
<evidence type="ECO:0000256" key="2">
    <source>
        <dbReference type="SAM" id="MobiDB-lite"/>
    </source>
</evidence>